<dbReference type="GO" id="GO:0016614">
    <property type="term" value="F:oxidoreductase activity, acting on CH-OH group of donors"/>
    <property type="evidence" value="ECO:0007669"/>
    <property type="project" value="InterPro"/>
</dbReference>
<dbReference type="PANTHER" id="PTHR11552">
    <property type="entry name" value="GLUCOSE-METHANOL-CHOLINE GMC OXIDOREDUCTASE"/>
    <property type="match status" value="1"/>
</dbReference>
<evidence type="ECO:0000256" key="4">
    <source>
        <dbReference type="ARBA" id="ARBA00022827"/>
    </source>
</evidence>
<dbReference type="Proteomes" id="UP000036334">
    <property type="component" value="Unassembled WGS sequence"/>
</dbReference>
<dbReference type="STRING" id="1202450.B586_05590"/>
<protein>
    <submittedName>
        <fullName evidence="7">Glucose-methanol-choline oxidoreductase</fullName>
    </submittedName>
</protein>
<dbReference type="SUPFAM" id="SSF51905">
    <property type="entry name" value="FAD/NAD(P)-binding domain"/>
    <property type="match status" value="1"/>
</dbReference>
<feature type="domain" description="Glucose-methanol-choline oxidoreductase N-terminal" evidence="6">
    <location>
        <begin position="248"/>
        <end position="262"/>
    </location>
</feature>
<comment type="similarity">
    <text evidence="2">Belongs to the GMC oxidoreductase family.</text>
</comment>
<evidence type="ECO:0000256" key="3">
    <source>
        <dbReference type="ARBA" id="ARBA00022630"/>
    </source>
</evidence>
<dbReference type="SUPFAM" id="SSF54373">
    <property type="entry name" value="FAD-linked reductases, C-terminal domain"/>
    <property type="match status" value="1"/>
</dbReference>
<dbReference type="EMBL" id="LDPR01000002">
    <property type="protein sequence ID" value="KLO38698.1"/>
    <property type="molecule type" value="Genomic_DNA"/>
</dbReference>
<proteinExistence type="inferred from homology"/>
<dbReference type="Pfam" id="PF05199">
    <property type="entry name" value="GMC_oxred_C"/>
    <property type="match status" value="1"/>
</dbReference>
<dbReference type="RefSeq" id="WP_047315267.1">
    <property type="nucleotide sequence ID" value="NZ_LDPQ01000011.1"/>
</dbReference>
<dbReference type="InterPro" id="IPR007867">
    <property type="entry name" value="GMC_OxRtase_C"/>
</dbReference>
<gene>
    <name evidence="7" type="ORF">ABH38_03580</name>
</gene>
<feature type="binding site" evidence="5">
    <location>
        <position position="81"/>
    </location>
    <ligand>
        <name>FAD</name>
        <dbReference type="ChEBI" id="CHEBI:57692"/>
    </ligand>
</feature>
<dbReference type="Pfam" id="PF00732">
    <property type="entry name" value="GMC_oxred_N"/>
    <property type="match status" value="1"/>
</dbReference>
<dbReference type="GO" id="GO:0050660">
    <property type="term" value="F:flavin adenine dinucleotide binding"/>
    <property type="evidence" value="ECO:0007669"/>
    <property type="project" value="InterPro"/>
</dbReference>
<keyword evidence="3" id="KW-0285">Flavoprotein</keyword>
<dbReference type="OrthoDB" id="9785276at2"/>
<name>A0A0I9TMX2_9MYCO</name>
<dbReference type="InterPro" id="IPR000172">
    <property type="entry name" value="GMC_OxRdtase_N"/>
</dbReference>
<comment type="caution">
    <text evidence="7">The sequence shown here is derived from an EMBL/GenBank/DDBJ whole genome shotgun (WGS) entry which is preliminary data.</text>
</comment>
<keyword evidence="8" id="KW-1185">Reference proteome</keyword>
<dbReference type="AlphaFoldDB" id="A0A0I9TMX2"/>
<dbReference type="PIRSF" id="PIRSF000137">
    <property type="entry name" value="Alcohol_oxidase"/>
    <property type="match status" value="1"/>
</dbReference>
<dbReference type="InterPro" id="IPR036188">
    <property type="entry name" value="FAD/NAD-bd_sf"/>
</dbReference>
<dbReference type="PANTHER" id="PTHR11552:SF147">
    <property type="entry name" value="CHOLINE DEHYDROGENASE, MITOCHONDRIAL"/>
    <property type="match status" value="1"/>
</dbReference>
<reference evidence="7 8" key="1">
    <citation type="submission" date="2015-05" db="EMBL/GenBank/DDBJ databases">
        <title>Genome sequence of Mycobacterium haemophilum.</title>
        <authorList>
            <person name="Greninger A.L."/>
            <person name="Cunningham G."/>
            <person name="Miller S."/>
        </authorList>
    </citation>
    <scope>NUCLEOTIDE SEQUENCE [LARGE SCALE GENOMIC DNA]</scope>
    <source>
        <strain evidence="8">UC1</strain>
    </source>
</reference>
<feature type="binding site" evidence="5">
    <location>
        <position position="214"/>
    </location>
    <ligand>
        <name>FAD</name>
        <dbReference type="ChEBI" id="CHEBI:57692"/>
    </ligand>
</feature>
<evidence type="ECO:0000256" key="2">
    <source>
        <dbReference type="ARBA" id="ARBA00010790"/>
    </source>
</evidence>
<comment type="cofactor">
    <cofactor evidence="1 5">
        <name>FAD</name>
        <dbReference type="ChEBI" id="CHEBI:57692"/>
    </cofactor>
</comment>
<evidence type="ECO:0000256" key="1">
    <source>
        <dbReference type="ARBA" id="ARBA00001974"/>
    </source>
</evidence>
<keyword evidence="4 5" id="KW-0274">FAD</keyword>
<dbReference type="Gene3D" id="3.50.50.60">
    <property type="entry name" value="FAD/NAD(P)-binding domain"/>
    <property type="match status" value="1"/>
</dbReference>
<organism evidence="7 8">
    <name type="scientific">Mycobacterium haemophilum</name>
    <dbReference type="NCBI Taxonomy" id="29311"/>
    <lineage>
        <taxon>Bacteria</taxon>
        <taxon>Bacillati</taxon>
        <taxon>Actinomycetota</taxon>
        <taxon>Actinomycetes</taxon>
        <taxon>Mycobacteriales</taxon>
        <taxon>Mycobacteriaceae</taxon>
        <taxon>Mycobacterium</taxon>
    </lineage>
</organism>
<dbReference type="InterPro" id="IPR012132">
    <property type="entry name" value="GMC_OxRdtase"/>
</dbReference>
<evidence type="ECO:0000313" key="7">
    <source>
        <dbReference type="EMBL" id="KLO38698.1"/>
    </source>
</evidence>
<sequence>MYSEFDEIVVGAGSSGAALTARLATTGRRVLLVEAGPDYPDQSQLPHDLRNGNTPSMVLHDWGFVGFRDDGAELSLPRGRVVGGCSAINSCIALRPQPDDFADWKGWSWPEVLPFLRGLEADADFDGPHHGTVGPLAVRRRNSAEWSAISAALVKAAGAAGFPSTADHNAPDATGVGAVPLNLTTDGQRISVASAYLDAVRARPNLTILPDALVDKVLFAGSRAIGVRLIADGQPRTVHADRVTLCAGTYGTPTILQRSGVGPADLLRALGVAVVADRPGVGSNLADHSQVAIVLLPRPGLCDPADPCAEVVLRYTAPGSAVRNDMQLYALNHVDLKVFAPHLASATPDGWAFMVTSNLMAPRARGTVRAVSTDPAAPPRIEIDYGRDPEDLRRQREGVRLCWELLRQPAFAALTKAIIDMDETTVHSDSALDDFIRRAAVSAHHPTGTARCGPPDDPTAVVDSRCGVYGTEGLRVADASIIPVSPRANTNLVSIMIGERVATWSN</sequence>
<evidence type="ECO:0000313" key="8">
    <source>
        <dbReference type="Proteomes" id="UP000036334"/>
    </source>
</evidence>
<dbReference type="Gene3D" id="3.30.410.40">
    <property type="match status" value="1"/>
</dbReference>
<dbReference type="PATRIC" id="fig|29311.18.peg.808"/>
<evidence type="ECO:0000259" key="6">
    <source>
        <dbReference type="PROSITE" id="PS00624"/>
    </source>
</evidence>
<evidence type="ECO:0000256" key="5">
    <source>
        <dbReference type="PIRSR" id="PIRSR000137-2"/>
    </source>
</evidence>
<dbReference type="PROSITE" id="PS00624">
    <property type="entry name" value="GMC_OXRED_2"/>
    <property type="match status" value="1"/>
</dbReference>
<accession>A0A0I9TMX2</accession>